<sequence length="66" mass="7423">MNTYYPSKRVSKDRSRGKIAGVCAGLAQHWNMQPWIVRILALVLFFHLPLATLVAYLVAALVLPSR</sequence>
<keyword evidence="3 6" id="KW-0812">Transmembrane</keyword>
<dbReference type="RefSeq" id="WP_206575535.1">
    <property type="nucleotide sequence ID" value="NZ_JAFKCV010000018.1"/>
</dbReference>
<evidence type="ECO:0000259" key="7">
    <source>
        <dbReference type="Pfam" id="PF04024"/>
    </source>
</evidence>
<keyword evidence="5 6" id="KW-0472">Membrane</keyword>
<feature type="domain" description="Phage shock protein PspC N-terminal" evidence="7">
    <location>
        <begin position="8"/>
        <end position="65"/>
    </location>
</feature>
<dbReference type="Proteomes" id="UP000664654">
    <property type="component" value="Unassembled WGS sequence"/>
</dbReference>
<feature type="transmembrane region" description="Helical" evidence="6">
    <location>
        <begin position="35"/>
        <end position="63"/>
    </location>
</feature>
<gene>
    <name evidence="8" type="ORF">J0A66_19490</name>
</gene>
<dbReference type="InterPro" id="IPR007168">
    <property type="entry name" value="Phageshock_PspC_N"/>
</dbReference>
<evidence type="ECO:0000256" key="4">
    <source>
        <dbReference type="ARBA" id="ARBA00022989"/>
    </source>
</evidence>
<dbReference type="InterPro" id="IPR052027">
    <property type="entry name" value="PspC"/>
</dbReference>
<evidence type="ECO:0000256" key="3">
    <source>
        <dbReference type="ARBA" id="ARBA00022692"/>
    </source>
</evidence>
<organism evidence="8 9">
    <name type="scientific">Bowmanella dokdonensis</name>
    <dbReference type="NCBI Taxonomy" id="751969"/>
    <lineage>
        <taxon>Bacteria</taxon>
        <taxon>Pseudomonadati</taxon>
        <taxon>Pseudomonadota</taxon>
        <taxon>Gammaproteobacteria</taxon>
        <taxon>Alteromonadales</taxon>
        <taxon>Alteromonadaceae</taxon>
        <taxon>Bowmanella</taxon>
    </lineage>
</organism>
<evidence type="ECO:0000256" key="2">
    <source>
        <dbReference type="ARBA" id="ARBA00022475"/>
    </source>
</evidence>
<evidence type="ECO:0000313" key="9">
    <source>
        <dbReference type="Proteomes" id="UP000664654"/>
    </source>
</evidence>
<keyword evidence="9" id="KW-1185">Reference proteome</keyword>
<evidence type="ECO:0000313" key="8">
    <source>
        <dbReference type="EMBL" id="MBN7827422.1"/>
    </source>
</evidence>
<comment type="caution">
    <text evidence="8">The sequence shown here is derived from an EMBL/GenBank/DDBJ whole genome shotgun (WGS) entry which is preliminary data.</text>
</comment>
<dbReference type="GO" id="GO:0005886">
    <property type="term" value="C:plasma membrane"/>
    <property type="evidence" value="ECO:0007669"/>
    <property type="project" value="UniProtKB-SubCell"/>
</dbReference>
<evidence type="ECO:0000256" key="1">
    <source>
        <dbReference type="ARBA" id="ARBA00004162"/>
    </source>
</evidence>
<dbReference type="PANTHER" id="PTHR33885">
    <property type="entry name" value="PHAGE SHOCK PROTEIN C"/>
    <property type="match status" value="1"/>
</dbReference>
<keyword evidence="4 6" id="KW-1133">Transmembrane helix</keyword>
<accession>A0A939DRE3</accession>
<proteinExistence type="predicted"/>
<dbReference type="PANTHER" id="PTHR33885:SF3">
    <property type="entry name" value="PHAGE SHOCK PROTEIN C"/>
    <property type="match status" value="1"/>
</dbReference>
<keyword evidence="2" id="KW-1003">Cell membrane</keyword>
<name>A0A939DRE3_9ALTE</name>
<protein>
    <submittedName>
        <fullName evidence="8">PspC domain-containing protein</fullName>
    </submittedName>
</protein>
<dbReference type="AlphaFoldDB" id="A0A939DRE3"/>
<evidence type="ECO:0000256" key="5">
    <source>
        <dbReference type="ARBA" id="ARBA00023136"/>
    </source>
</evidence>
<dbReference type="EMBL" id="JAFKCV010000018">
    <property type="protein sequence ID" value="MBN7827422.1"/>
    <property type="molecule type" value="Genomic_DNA"/>
</dbReference>
<reference evidence="8" key="1">
    <citation type="submission" date="2021-03" db="EMBL/GenBank/DDBJ databases">
        <title>novel species isolated from a fishpond in China.</title>
        <authorList>
            <person name="Lu H."/>
            <person name="Cai Z."/>
        </authorList>
    </citation>
    <scope>NUCLEOTIDE SEQUENCE</scope>
    <source>
        <strain evidence="8">JCM 30855</strain>
    </source>
</reference>
<comment type="subcellular location">
    <subcellularLocation>
        <location evidence="1">Cell membrane</location>
        <topology evidence="1">Single-pass membrane protein</topology>
    </subcellularLocation>
</comment>
<dbReference type="Pfam" id="PF04024">
    <property type="entry name" value="PspC"/>
    <property type="match status" value="1"/>
</dbReference>
<evidence type="ECO:0000256" key="6">
    <source>
        <dbReference type="SAM" id="Phobius"/>
    </source>
</evidence>